<dbReference type="EMBL" id="AZEE01000030">
    <property type="protein sequence ID" value="KRK97239.1"/>
    <property type="molecule type" value="Genomic_DNA"/>
</dbReference>
<keyword evidence="10 15" id="KW-0694">RNA-binding</keyword>
<dbReference type="SMART" id="SM00863">
    <property type="entry name" value="tRNA_SAD"/>
    <property type="match status" value="1"/>
</dbReference>
<feature type="domain" description="Alanyl-transfer RNA synthetases family profile" evidence="16">
    <location>
        <begin position="4"/>
        <end position="713"/>
    </location>
</feature>
<evidence type="ECO:0000256" key="7">
    <source>
        <dbReference type="ARBA" id="ARBA00022741"/>
    </source>
</evidence>
<comment type="cofactor">
    <cofactor evidence="15">
        <name>Zn(2+)</name>
        <dbReference type="ChEBI" id="CHEBI:29105"/>
    </cofactor>
    <text evidence="15">Binds 1 zinc ion per subunit.</text>
</comment>
<dbReference type="FunFam" id="3.30.54.20:FF:000001">
    <property type="entry name" value="Alanine--tRNA ligase"/>
    <property type="match status" value="1"/>
</dbReference>
<dbReference type="STRING" id="1423776.FD04_GL002101"/>
<evidence type="ECO:0000313" key="18">
    <source>
        <dbReference type="Proteomes" id="UP000051160"/>
    </source>
</evidence>
<dbReference type="InterPro" id="IPR002318">
    <property type="entry name" value="Ala-tRNA-lgiase_IIc"/>
</dbReference>
<keyword evidence="11 15" id="KW-0648">Protein biosynthesis</keyword>
<dbReference type="FunFam" id="3.30.980.10:FF:000004">
    <property type="entry name" value="Alanine--tRNA ligase, cytoplasmic"/>
    <property type="match status" value="1"/>
</dbReference>
<keyword evidence="7 15" id="KW-0547">Nucleotide-binding</keyword>
<evidence type="ECO:0000256" key="4">
    <source>
        <dbReference type="ARBA" id="ARBA00022555"/>
    </source>
</evidence>
<keyword evidence="3 15" id="KW-0963">Cytoplasm</keyword>
<name>A0A0R1LZQ2_9LACO</name>
<dbReference type="Pfam" id="PF01411">
    <property type="entry name" value="tRNA-synt_2c"/>
    <property type="match status" value="1"/>
</dbReference>
<evidence type="ECO:0000256" key="9">
    <source>
        <dbReference type="ARBA" id="ARBA00022840"/>
    </source>
</evidence>
<comment type="caution">
    <text evidence="17">The sequence shown here is derived from an EMBL/GenBank/DDBJ whole genome shotgun (WGS) entry which is preliminary data.</text>
</comment>
<dbReference type="OrthoDB" id="9803884at2"/>
<dbReference type="SUPFAM" id="SSF101353">
    <property type="entry name" value="Putative anticodon-binding domain of alanyl-tRNA synthetase (AlaRS)"/>
    <property type="match status" value="1"/>
</dbReference>
<feature type="binding site" evidence="15">
    <location>
        <position position="674"/>
    </location>
    <ligand>
        <name>Zn(2+)</name>
        <dbReference type="ChEBI" id="CHEBI:29105"/>
    </ligand>
</feature>
<comment type="catalytic activity">
    <reaction evidence="14 15">
        <text>tRNA(Ala) + L-alanine + ATP = L-alanyl-tRNA(Ala) + AMP + diphosphate</text>
        <dbReference type="Rhea" id="RHEA:12540"/>
        <dbReference type="Rhea" id="RHEA-COMP:9657"/>
        <dbReference type="Rhea" id="RHEA-COMP:9923"/>
        <dbReference type="ChEBI" id="CHEBI:30616"/>
        <dbReference type="ChEBI" id="CHEBI:33019"/>
        <dbReference type="ChEBI" id="CHEBI:57972"/>
        <dbReference type="ChEBI" id="CHEBI:78442"/>
        <dbReference type="ChEBI" id="CHEBI:78497"/>
        <dbReference type="ChEBI" id="CHEBI:456215"/>
        <dbReference type="EC" id="6.1.1.7"/>
    </reaction>
</comment>
<evidence type="ECO:0000256" key="11">
    <source>
        <dbReference type="ARBA" id="ARBA00022917"/>
    </source>
</evidence>
<dbReference type="Gene3D" id="3.10.310.40">
    <property type="match status" value="1"/>
</dbReference>
<dbReference type="GO" id="GO:0006419">
    <property type="term" value="P:alanyl-tRNA aminoacylation"/>
    <property type="evidence" value="ECO:0007669"/>
    <property type="project" value="UniProtKB-UniRule"/>
</dbReference>
<dbReference type="CDD" id="cd00673">
    <property type="entry name" value="AlaRS_core"/>
    <property type="match status" value="1"/>
</dbReference>
<protein>
    <recommendedName>
        <fullName evidence="15">Alanine--tRNA ligase</fullName>
        <ecNumber evidence="15">6.1.1.7</ecNumber>
    </recommendedName>
    <alternativeName>
        <fullName evidence="15">Alanyl-tRNA synthetase</fullName>
        <shortName evidence="15">AlaRS</shortName>
    </alternativeName>
</protein>
<keyword evidence="5 15" id="KW-0436">Ligase</keyword>
<dbReference type="SUPFAM" id="SSF50447">
    <property type="entry name" value="Translation proteins"/>
    <property type="match status" value="1"/>
</dbReference>
<evidence type="ECO:0000256" key="8">
    <source>
        <dbReference type="ARBA" id="ARBA00022833"/>
    </source>
</evidence>
<dbReference type="HAMAP" id="MF_00036_B">
    <property type="entry name" value="Ala_tRNA_synth_B"/>
    <property type="match status" value="1"/>
</dbReference>
<dbReference type="Gene3D" id="3.30.930.10">
    <property type="entry name" value="Bira Bifunctional Protein, Domain 2"/>
    <property type="match status" value="1"/>
</dbReference>
<dbReference type="FunFam" id="3.30.930.10:FF:000046">
    <property type="entry name" value="Alanine--tRNA ligase"/>
    <property type="match status" value="1"/>
</dbReference>
<evidence type="ECO:0000256" key="13">
    <source>
        <dbReference type="ARBA" id="ARBA00024779"/>
    </source>
</evidence>
<dbReference type="InterPro" id="IPR009000">
    <property type="entry name" value="Transl_B-barrel_sf"/>
</dbReference>
<evidence type="ECO:0000256" key="12">
    <source>
        <dbReference type="ARBA" id="ARBA00023146"/>
    </source>
</evidence>
<dbReference type="PANTHER" id="PTHR11777">
    <property type="entry name" value="ALANYL-TRNA SYNTHETASE"/>
    <property type="match status" value="1"/>
</dbReference>
<feature type="binding site" evidence="15">
    <location>
        <position position="572"/>
    </location>
    <ligand>
        <name>Zn(2+)</name>
        <dbReference type="ChEBI" id="CHEBI:29105"/>
    </ligand>
</feature>
<dbReference type="InterPro" id="IPR018162">
    <property type="entry name" value="Ala-tRNA-ligase_IIc_anticod-bd"/>
</dbReference>
<dbReference type="NCBIfam" id="TIGR00344">
    <property type="entry name" value="alaS"/>
    <property type="match status" value="1"/>
</dbReference>
<dbReference type="Gene3D" id="3.30.54.20">
    <property type="match status" value="1"/>
</dbReference>
<accession>A0A0R1LZQ2</accession>
<dbReference type="InterPro" id="IPR045864">
    <property type="entry name" value="aa-tRNA-synth_II/BPL/LPL"/>
</dbReference>
<evidence type="ECO:0000256" key="2">
    <source>
        <dbReference type="ARBA" id="ARBA00008226"/>
    </source>
</evidence>
<dbReference type="GO" id="GO:0008270">
    <property type="term" value="F:zinc ion binding"/>
    <property type="evidence" value="ECO:0007669"/>
    <property type="project" value="UniProtKB-UniRule"/>
</dbReference>
<dbReference type="PANTHER" id="PTHR11777:SF9">
    <property type="entry name" value="ALANINE--TRNA LIGASE, CYTOPLASMIC"/>
    <property type="match status" value="1"/>
</dbReference>
<organism evidence="17 18">
    <name type="scientific">Secundilactobacillus odoratitofui DSM 19909 = JCM 15043</name>
    <dbReference type="NCBI Taxonomy" id="1423776"/>
    <lineage>
        <taxon>Bacteria</taxon>
        <taxon>Bacillati</taxon>
        <taxon>Bacillota</taxon>
        <taxon>Bacilli</taxon>
        <taxon>Lactobacillales</taxon>
        <taxon>Lactobacillaceae</taxon>
        <taxon>Secundilactobacillus</taxon>
    </lineage>
</organism>
<evidence type="ECO:0000256" key="14">
    <source>
        <dbReference type="ARBA" id="ARBA00048300"/>
    </source>
</evidence>
<dbReference type="GO" id="GO:0016740">
    <property type="term" value="F:transferase activity"/>
    <property type="evidence" value="ECO:0007669"/>
    <property type="project" value="UniProtKB-ARBA"/>
</dbReference>
<evidence type="ECO:0000256" key="1">
    <source>
        <dbReference type="ARBA" id="ARBA00004496"/>
    </source>
</evidence>
<dbReference type="InterPro" id="IPR018165">
    <property type="entry name" value="Ala-tRNA-synth_IIc_core"/>
</dbReference>
<dbReference type="SUPFAM" id="SSF55186">
    <property type="entry name" value="ThrRS/AlaRS common domain"/>
    <property type="match status" value="1"/>
</dbReference>
<dbReference type="Pfam" id="PF07973">
    <property type="entry name" value="tRNA_SAD"/>
    <property type="match status" value="1"/>
</dbReference>
<dbReference type="PROSITE" id="PS50860">
    <property type="entry name" value="AA_TRNA_LIGASE_II_ALA"/>
    <property type="match status" value="1"/>
</dbReference>
<comment type="domain">
    <text evidence="15">Consists of three domains; the N-terminal catalytic domain, the editing domain and the C-terminal C-Ala domain. The editing domain removes incorrectly charged amino acids, while the C-Ala domain, along with tRNA(Ala), serves as a bridge to cooperatively bring together the editing and aminoacylation centers thus stimulating deacylation of misacylated tRNAs.</text>
</comment>
<keyword evidence="6 15" id="KW-0479">Metal-binding</keyword>
<dbReference type="GO" id="GO:0005524">
    <property type="term" value="F:ATP binding"/>
    <property type="evidence" value="ECO:0007669"/>
    <property type="project" value="UniProtKB-UniRule"/>
</dbReference>
<sequence>MKELSSSEIRQMYLDFFKSKGHTIMPSASLVPVDDPTLLWINSGVATMKNYFNGSVVPKNPRMTSSQKSIRTNDIENVGRTARHHTLFEMLGNFSVGDYFKDEAIAWAWELLTSPDWFGWDPDKLYMTVYPKDDAAKQRWLEVGVAADHIVEAEDNFWDIGEGPSGPDSEIFYDRGQSFNNLAEDDPENYPGGENERYLEVWNIVFSQFNHEPDGSYKPLPRKNIDTGMGLERVVSVFQNAKTNFETDLFLPMIHATEDFSDNKKYNADAKDDVSFKVIADHARAITFAIGDGALPSNEGRGYVIRRLIRRAVVNGQKLGIDGAFLYKLVPVVGEAMKAYYPEVLKNSDYIAKVVKSEEDRFNETLSDGLSLLNELIAETKQAGQSEIDGAEAFKLYDTYGFPVELTREYAADEGIKVDEAGFEAEMKKQRDRARQARNSDNSMGVQTDLLIGVKSPSEYVGYTQLEVEKATISDILADGALVQSTEGEYAQVIFDKTPFYAEMGGQVADKGNVLDAKGNVIASVEDVQHAPNGQNLHTLKLHQAIKVGDQVTLKVDAHFHSKVEKNHTATHLLDQALRNVFGEHTQQAGSLVEPNYLRFDFTHFGQVTDDDLAKVEAIVNEKIFEELPVTTTVTDQATGKKMGAIALFSDKYGDQVRVVSIGDFSIEFCGGTHVKNTNELGLFKITSETGIGAGTRRIEAVTAGDAFAYLNDHDQILTTAAASLKSQKVAEVPTKIQQLQEQIKVLNTKAESLEAKLAGQQAGAIFDNVQTVNGKQLITGVVQVSSMDQLRQLADTWRQKSLSDVLVLGAEVGEKANLIVAASDDAIKAGVKAGDLIKAISPKINGGGGGRPNLAQAGGKNPAGLQAAMDEAAKWLSNLD</sequence>
<dbReference type="GO" id="GO:0005829">
    <property type="term" value="C:cytosol"/>
    <property type="evidence" value="ECO:0007669"/>
    <property type="project" value="TreeGrafter"/>
</dbReference>
<dbReference type="PRINTS" id="PR00980">
    <property type="entry name" value="TRNASYNTHALA"/>
</dbReference>
<keyword evidence="18" id="KW-1185">Reference proteome</keyword>
<feature type="binding site" evidence="15">
    <location>
        <position position="670"/>
    </location>
    <ligand>
        <name>Zn(2+)</name>
        <dbReference type="ChEBI" id="CHEBI:29105"/>
    </ligand>
</feature>
<dbReference type="InterPro" id="IPR023033">
    <property type="entry name" value="Ala_tRNA_ligase_euk/bac"/>
</dbReference>
<dbReference type="Gene3D" id="3.30.980.10">
    <property type="entry name" value="Threonyl-trna Synthetase, Chain A, domain 2"/>
    <property type="match status" value="1"/>
</dbReference>
<dbReference type="PATRIC" id="fig|1423776.4.peg.2128"/>
<evidence type="ECO:0000256" key="15">
    <source>
        <dbReference type="HAMAP-Rule" id="MF_00036"/>
    </source>
</evidence>
<dbReference type="GO" id="GO:0004813">
    <property type="term" value="F:alanine-tRNA ligase activity"/>
    <property type="evidence" value="ECO:0007669"/>
    <property type="project" value="UniProtKB-UniRule"/>
</dbReference>
<keyword evidence="12 15" id="KW-0030">Aminoacyl-tRNA synthetase</keyword>
<dbReference type="EC" id="6.1.1.7" evidence="15"/>
<comment type="subcellular location">
    <subcellularLocation>
        <location evidence="1 15">Cytoplasm</location>
    </subcellularLocation>
</comment>
<dbReference type="Gene3D" id="6.10.250.550">
    <property type="match status" value="1"/>
</dbReference>
<evidence type="ECO:0000256" key="10">
    <source>
        <dbReference type="ARBA" id="ARBA00022884"/>
    </source>
</evidence>
<dbReference type="Pfam" id="PF02272">
    <property type="entry name" value="DHHA1"/>
    <property type="match status" value="1"/>
</dbReference>
<evidence type="ECO:0000256" key="3">
    <source>
        <dbReference type="ARBA" id="ARBA00022490"/>
    </source>
</evidence>
<dbReference type="SUPFAM" id="SSF55681">
    <property type="entry name" value="Class II aaRS and biotin synthetases"/>
    <property type="match status" value="1"/>
</dbReference>
<dbReference type="InterPro" id="IPR018164">
    <property type="entry name" value="Ala-tRNA-synth_IIc_N"/>
</dbReference>
<feature type="binding site" evidence="15">
    <location>
        <position position="568"/>
    </location>
    <ligand>
        <name>Zn(2+)</name>
        <dbReference type="ChEBI" id="CHEBI:29105"/>
    </ligand>
</feature>
<keyword evidence="4 15" id="KW-0820">tRNA-binding</keyword>
<evidence type="ECO:0000256" key="5">
    <source>
        <dbReference type="ARBA" id="ARBA00022598"/>
    </source>
</evidence>
<comment type="function">
    <text evidence="13 15">Catalyzes the attachment of alanine to tRNA(Ala) in a two-step reaction: alanine is first activated by ATP to form Ala-AMP and then transferred to the acceptor end of tRNA(Ala). Also edits incorrectly charged Ser-tRNA(Ala) and Gly-tRNA(Ala) via its editing domain.</text>
</comment>
<evidence type="ECO:0000313" key="17">
    <source>
        <dbReference type="EMBL" id="KRK97239.1"/>
    </source>
</evidence>
<dbReference type="GO" id="GO:0000049">
    <property type="term" value="F:tRNA binding"/>
    <property type="evidence" value="ECO:0007669"/>
    <property type="project" value="UniProtKB-KW"/>
</dbReference>
<gene>
    <name evidence="15" type="primary">alaS</name>
    <name evidence="17" type="ORF">FD04_GL002101</name>
</gene>
<dbReference type="GO" id="GO:0002161">
    <property type="term" value="F:aminoacyl-tRNA deacylase activity"/>
    <property type="evidence" value="ECO:0007669"/>
    <property type="project" value="TreeGrafter"/>
</dbReference>
<dbReference type="GO" id="GO:0140096">
    <property type="term" value="F:catalytic activity, acting on a protein"/>
    <property type="evidence" value="ECO:0007669"/>
    <property type="project" value="UniProtKB-ARBA"/>
</dbReference>
<dbReference type="InterPro" id="IPR018163">
    <property type="entry name" value="Thr/Ala-tRNA-synth_IIc_edit"/>
</dbReference>
<proteinExistence type="inferred from homology"/>
<dbReference type="RefSeq" id="WP_056949037.1">
    <property type="nucleotide sequence ID" value="NZ_AZEE01000030.1"/>
</dbReference>
<comment type="similarity">
    <text evidence="2 15">Belongs to the class-II aminoacyl-tRNA synthetase family.</text>
</comment>
<dbReference type="Proteomes" id="UP000051160">
    <property type="component" value="Unassembled WGS sequence"/>
</dbReference>
<dbReference type="InterPro" id="IPR012947">
    <property type="entry name" value="tRNA_SAD"/>
</dbReference>
<keyword evidence="9 15" id="KW-0067">ATP-binding</keyword>
<dbReference type="AlphaFoldDB" id="A0A0R1LZQ2"/>
<dbReference type="InterPro" id="IPR050058">
    <property type="entry name" value="Ala-tRNA_ligase"/>
</dbReference>
<evidence type="ECO:0000256" key="6">
    <source>
        <dbReference type="ARBA" id="ARBA00022723"/>
    </source>
</evidence>
<keyword evidence="8 15" id="KW-0862">Zinc</keyword>
<dbReference type="Gene3D" id="2.40.30.130">
    <property type="match status" value="1"/>
</dbReference>
<dbReference type="InterPro" id="IPR003156">
    <property type="entry name" value="DHHA1_dom"/>
</dbReference>
<dbReference type="FunFam" id="3.10.310.40:FF:000001">
    <property type="entry name" value="Alanine--tRNA ligase"/>
    <property type="match status" value="1"/>
</dbReference>
<evidence type="ECO:0000259" key="16">
    <source>
        <dbReference type="PROSITE" id="PS50860"/>
    </source>
</evidence>
<reference evidence="17 18" key="1">
    <citation type="journal article" date="2015" name="Genome Announc.">
        <title>Expanding the biotechnology potential of lactobacilli through comparative genomics of 213 strains and associated genera.</title>
        <authorList>
            <person name="Sun Z."/>
            <person name="Harris H.M."/>
            <person name="McCann A."/>
            <person name="Guo C."/>
            <person name="Argimon S."/>
            <person name="Zhang W."/>
            <person name="Yang X."/>
            <person name="Jeffery I.B."/>
            <person name="Cooney J.C."/>
            <person name="Kagawa T.F."/>
            <person name="Liu W."/>
            <person name="Song Y."/>
            <person name="Salvetti E."/>
            <person name="Wrobel A."/>
            <person name="Rasinkangas P."/>
            <person name="Parkhill J."/>
            <person name="Rea M.C."/>
            <person name="O'Sullivan O."/>
            <person name="Ritari J."/>
            <person name="Douillard F.P."/>
            <person name="Paul Ross R."/>
            <person name="Yang R."/>
            <person name="Briner A.E."/>
            <person name="Felis G.E."/>
            <person name="de Vos W.M."/>
            <person name="Barrangou R."/>
            <person name="Klaenhammer T.R."/>
            <person name="Caufield P.W."/>
            <person name="Cui Y."/>
            <person name="Zhang H."/>
            <person name="O'Toole P.W."/>
        </authorList>
    </citation>
    <scope>NUCLEOTIDE SEQUENCE [LARGE SCALE GENOMIC DNA]</scope>
    <source>
        <strain evidence="17 18">DSM 19909</strain>
    </source>
</reference>